<dbReference type="EC" id="2.4.1.227" evidence="10"/>
<keyword evidence="8 10" id="KW-0131">Cell cycle</keyword>
<dbReference type="Pfam" id="PF03033">
    <property type="entry name" value="Glyco_transf_28"/>
    <property type="match status" value="1"/>
</dbReference>
<evidence type="ECO:0000259" key="11">
    <source>
        <dbReference type="Pfam" id="PF03033"/>
    </source>
</evidence>
<dbReference type="Gene3D" id="3.40.50.2000">
    <property type="entry name" value="Glycogen Phosphorylase B"/>
    <property type="match status" value="2"/>
</dbReference>
<evidence type="ECO:0000256" key="1">
    <source>
        <dbReference type="ARBA" id="ARBA00022475"/>
    </source>
</evidence>
<evidence type="ECO:0000256" key="2">
    <source>
        <dbReference type="ARBA" id="ARBA00022618"/>
    </source>
</evidence>
<keyword evidence="5 10" id="KW-0133">Cell shape</keyword>
<evidence type="ECO:0000256" key="7">
    <source>
        <dbReference type="ARBA" id="ARBA00023136"/>
    </source>
</evidence>
<evidence type="ECO:0000256" key="4">
    <source>
        <dbReference type="ARBA" id="ARBA00022679"/>
    </source>
</evidence>
<feature type="binding site" evidence="10">
    <location>
        <position position="124"/>
    </location>
    <ligand>
        <name>UDP-N-acetyl-alpha-D-glucosamine</name>
        <dbReference type="ChEBI" id="CHEBI:57705"/>
    </ligand>
</feature>
<evidence type="ECO:0000259" key="12">
    <source>
        <dbReference type="Pfam" id="PF04101"/>
    </source>
</evidence>
<dbReference type="GO" id="GO:0005975">
    <property type="term" value="P:carbohydrate metabolic process"/>
    <property type="evidence" value="ECO:0007669"/>
    <property type="project" value="InterPro"/>
</dbReference>
<comment type="subcellular location">
    <subcellularLocation>
        <location evidence="10">Cell membrane</location>
        <topology evidence="10">Peripheral membrane protein</topology>
        <orientation evidence="10">Cytoplasmic side</orientation>
    </subcellularLocation>
</comment>
<feature type="domain" description="Glycosyltransferase family 28 N-terminal" evidence="11">
    <location>
        <begin position="3"/>
        <end position="143"/>
    </location>
</feature>
<dbReference type="GO" id="GO:0008360">
    <property type="term" value="P:regulation of cell shape"/>
    <property type="evidence" value="ECO:0007669"/>
    <property type="project" value="UniProtKB-KW"/>
</dbReference>
<comment type="caution">
    <text evidence="10">Lacks conserved residue(s) required for the propagation of feature annotation.</text>
</comment>
<dbReference type="GO" id="GO:0005886">
    <property type="term" value="C:plasma membrane"/>
    <property type="evidence" value="ECO:0007669"/>
    <property type="project" value="UniProtKB-SubCell"/>
</dbReference>
<dbReference type="EMBL" id="CP029487">
    <property type="protein sequence ID" value="QCT70696.1"/>
    <property type="molecule type" value="Genomic_DNA"/>
</dbReference>
<dbReference type="Pfam" id="PF04101">
    <property type="entry name" value="Glyco_tran_28_C"/>
    <property type="match status" value="1"/>
</dbReference>
<gene>
    <name evidence="10 13" type="primary">murG</name>
    <name evidence="13" type="ORF">CPZ25_004920</name>
</gene>
<dbReference type="GO" id="GO:0071555">
    <property type="term" value="P:cell wall organization"/>
    <property type="evidence" value="ECO:0007669"/>
    <property type="project" value="UniProtKB-KW"/>
</dbReference>
<evidence type="ECO:0000313" key="13">
    <source>
        <dbReference type="EMBL" id="QCT70696.1"/>
    </source>
</evidence>
<keyword evidence="9 10" id="KW-0961">Cell wall biogenesis/degradation</keyword>
<dbReference type="GO" id="GO:0050511">
    <property type="term" value="F:undecaprenyldiphospho-muramoylpentapeptide beta-N-acetylglucosaminyltransferase activity"/>
    <property type="evidence" value="ECO:0007669"/>
    <property type="project" value="UniProtKB-UniRule"/>
</dbReference>
<keyword evidence="6 10" id="KW-0573">Peptidoglycan synthesis</keyword>
<dbReference type="InterPro" id="IPR007235">
    <property type="entry name" value="Glyco_trans_28_C"/>
</dbReference>
<evidence type="ECO:0000256" key="5">
    <source>
        <dbReference type="ARBA" id="ARBA00022960"/>
    </source>
</evidence>
<comment type="pathway">
    <text evidence="10">Cell wall biogenesis; peptidoglycan biosynthesis.</text>
</comment>
<dbReference type="GO" id="GO:0051301">
    <property type="term" value="P:cell division"/>
    <property type="evidence" value="ECO:0007669"/>
    <property type="project" value="UniProtKB-KW"/>
</dbReference>
<dbReference type="GO" id="GO:0009252">
    <property type="term" value="P:peptidoglycan biosynthetic process"/>
    <property type="evidence" value="ECO:0007669"/>
    <property type="project" value="UniProtKB-UniRule"/>
</dbReference>
<name>A0A2A5TG79_EUBML</name>
<proteinExistence type="inferred from homology"/>
<comment type="similarity">
    <text evidence="10">Belongs to the glycosyltransferase 28 family. MurG subfamily.</text>
</comment>
<keyword evidence="4 10" id="KW-0808">Transferase</keyword>
<keyword evidence="3 10" id="KW-0328">Glycosyltransferase</keyword>
<sequence>MKILVAAGGTGGHIYPGLAIADKLKERLPDAEIVFIGSQVGMEKNIVPKEGYPIEYIRVRGFERELSLETLAAVKGIFDGISDSKKVLKRHQPDLVVGTGGFTCGPLLLEAAKRGIPTMIHEQNAYPGKTNRMLGKKVDRVAISFKEAAEYFPEDKTFLAGNPVRDVFKQTDRKALRDKLGLKESQRLVVIMGGSQGAGSINNAAASFIVRNADNPEIVVYHLTGRGQYDKVLEKLKENGVKLDDCRNINVLAYSNDVHTLIGAGDLVVSRSGAMSVAEIAAVGIPSILVPYPMAAGNHQEFNARVITDNGGGILIHDAELTPDLLAETIPALLRDEKGLEKMRKATKERAILDAGDRICAEALKLIK</sequence>
<keyword evidence="1 10" id="KW-1003">Cell membrane</keyword>
<evidence type="ECO:0000256" key="9">
    <source>
        <dbReference type="ARBA" id="ARBA00023316"/>
    </source>
</evidence>
<dbReference type="InterPro" id="IPR006009">
    <property type="entry name" value="GlcNAc_MurG"/>
</dbReference>
<evidence type="ECO:0000256" key="10">
    <source>
        <dbReference type="HAMAP-Rule" id="MF_00033"/>
    </source>
</evidence>
<dbReference type="RefSeq" id="WP_096919674.1">
    <property type="nucleotide sequence ID" value="NZ_CP029487.1"/>
</dbReference>
<organism evidence="13 14">
    <name type="scientific">Eubacterium maltosivorans</name>
    <dbReference type="NCBI Taxonomy" id="2041044"/>
    <lineage>
        <taxon>Bacteria</taxon>
        <taxon>Bacillati</taxon>
        <taxon>Bacillota</taxon>
        <taxon>Clostridia</taxon>
        <taxon>Eubacteriales</taxon>
        <taxon>Eubacteriaceae</taxon>
        <taxon>Eubacterium</taxon>
    </lineage>
</organism>
<feature type="binding site" evidence="10">
    <location>
        <position position="300"/>
    </location>
    <ligand>
        <name>UDP-N-acetyl-alpha-D-glucosamine</name>
        <dbReference type="ChEBI" id="CHEBI:57705"/>
    </ligand>
</feature>
<dbReference type="AlphaFoldDB" id="A0A2A5TG79"/>
<dbReference type="InterPro" id="IPR004276">
    <property type="entry name" value="GlycoTrans_28_N"/>
</dbReference>
<accession>A0A2A5TG79</accession>
<dbReference type="GO" id="GO:0051991">
    <property type="term" value="F:UDP-N-acetyl-D-glucosamine:N-acetylmuramoyl-L-alanyl-D-glutamyl-meso-2,6-diaminopimelyl-D-alanyl-D-alanine-diphosphoundecaprenol 4-beta-N-acetylglucosaminlytransferase activity"/>
    <property type="evidence" value="ECO:0007669"/>
    <property type="project" value="RHEA"/>
</dbReference>
<feature type="binding site" evidence="10">
    <location>
        <position position="195"/>
    </location>
    <ligand>
        <name>UDP-N-acetyl-alpha-D-glucosamine</name>
        <dbReference type="ChEBI" id="CHEBI:57705"/>
    </ligand>
</feature>
<evidence type="ECO:0000256" key="6">
    <source>
        <dbReference type="ARBA" id="ARBA00022984"/>
    </source>
</evidence>
<protein>
    <recommendedName>
        <fullName evidence="10">UDP-N-acetylglucosamine--N-acetylmuramyl-(pentapeptide) pyrophosphoryl-undecaprenol N-acetylglucosamine transferase</fullName>
        <ecNumber evidence="10">2.4.1.227</ecNumber>
    </recommendedName>
    <alternativeName>
        <fullName evidence="10">Undecaprenyl-PP-MurNAc-pentapeptide-UDPGlcNAc GlcNAc transferase</fullName>
    </alternativeName>
</protein>
<dbReference type="SUPFAM" id="SSF53756">
    <property type="entry name" value="UDP-Glycosyltransferase/glycogen phosphorylase"/>
    <property type="match status" value="1"/>
</dbReference>
<feature type="binding site" evidence="10">
    <location>
        <position position="165"/>
    </location>
    <ligand>
        <name>UDP-N-acetyl-alpha-D-glucosamine</name>
        <dbReference type="ChEBI" id="CHEBI:57705"/>
    </ligand>
</feature>
<dbReference type="HAMAP" id="MF_00033">
    <property type="entry name" value="MurG"/>
    <property type="match status" value="1"/>
</dbReference>
<keyword evidence="14" id="KW-1185">Reference proteome</keyword>
<evidence type="ECO:0000256" key="3">
    <source>
        <dbReference type="ARBA" id="ARBA00022676"/>
    </source>
</evidence>
<reference evidence="13 14" key="1">
    <citation type="submission" date="2018-05" db="EMBL/GenBank/DDBJ databases">
        <title>Genome comparison of Eubacterium sp.</title>
        <authorList>
            <person name="Feng Y."/>
            <person name="Sanchez-Andrea I."/>
            <person name="Stams A.J.M."/>
            <person name="De Vos W.M."/>
        </authorList>
    </citation>
    <scope>NUCLEOTIDE SEQUENCE [LARGE SCALE GENOMIC DNA]</scope>
    <source>
        <strain evidence="13 14">YI</strain>
    </source>
</reference>
<dbReference type="PANTHER" id="PTHR21015">
    <property type="entry name" value="UDP-N-ACETYLGLUCOSAMINE--N-ACETYLMURAMYL-(PENTAPEPTIDE) PYROPHOSPHORYL-UNDECAPRENOL N-ACETYLGLUCOSAMINE TRANSFERASE 1"/>
    <property type="match status" value="1"/>
</dbReference>
<dbReference type="KEGG" id="emt:CPZ25_004920"/>
<dbReference type="NCBIfam" id="TIGR01133">
    <property type="entry name" value="murG"/>
    <property type="match status" value="1"/>
</dbReference>
<comment type="catalytic activity">
    <reaction evidence="10">
        <text>di-trans,octa-cis-undecaprenyl diphospho-N-acetyl-alpha-D-muramoyl-L-alanyl-D-glutamyl-meso-2,6-diaminopimeloyl-D-alanyl-D-alanine + UDP-N-acetyl-alpha-D-glucosamine = di-trans,octa-cis-undecaprenyl diphospho-[N-acetyl-alpha-D-glucosaminyl-(1-&gt;4)]-N-acetyl-alpha-D-muramoyl-L-alanyl-D-glutamyl-meso-2,6-diaminopimeloyl-D-alanyl-D-alanine + UDP + H(+)</text>
        <dbReference type="Rhea" id="RHEA:31227"/>
        <dbReference type="ChEBI" id="CHEBI:15378"/>
        <dbReference type="ChEBI" id="CHEBI:57705"/>
        <dbReference type="ChEBI" id="CHEBI:58223"/>
        <dbReference type="ChEBI" id="CHEBI:61387"/>
        <dbReference type="ChEBI" id="CHEBI:61388"/>
        <dbReference type="EC" id="2.4.1.227"/>
    </reaction>
</comment>
<dbReference type="CDD" id="cd03785">
    <property type="entry name" value="GT28_MurG"/>
    <property type="match status" value="1"/>
</dbReference>
<keyword evidence="2 10" id="KW-0132">Cell division</keyword>
<dbReference type="UniPathway" id="UPA00219"/>
<evidence type="ECO:0000313" key="14">
    <source>
        <dbReference type="Proteomes" id="UP000218387"/>
    </source>
</evidence>
<feature type="domain" description="Glycosyl transferase family 28 C-terminal" evidence="12">
    <location>
        <begin position="189"/>
        <end position="353"/>
    </location>
</feature>
<dbReference type="PANTHER" id="PTHR21015:SF22">
    <property type="entry name" value="GLYCOSYLTRANSFERASE"/>
    <property type="match status" value="1"/>
</dbReference>
<keyword evidence="7 10" id="KW-0472">Membrane</keyword>
<feature type="binding site" evidence="10">
    <location>
        <begin position="10"/>
        <end position="12"/>
    </location>
    <ligand>
        <name>UDP-N-acetyl-alpha-D-glucosamine</name>
        <dbReference type="ChEBI" id="CHEBI:57705"/>
    </ligand>
</feature>
<evidence type="ECO:0000256" key="8">
    <source>
        <dbReference type="ARBA" id="ARBA00023306"/>
    </source>
</evidence>
<comment type="function">
    <text evidence="10">Cell wall formation. Catalyzes the transfer of a GlcNAc subunit on undecaprenyl-pyrophosphoryl-MurNAc-pentapeptide (lipid intermediate I) to form undecaprenyl-pyrophosphoryl-MurNAc-(pentapeptide)GlcNAc (lipid intermediate II).</text>
</comment>
<dbReference type="Proteomes" id="UP000218387">
    <property type="component" value="Chromosome"/>
</dbReference>